<organism evidence="1 2">
    <name type="scientific">Araneus ventricosus</name>
    <name type="common">Orbweaver spider</name>
    <name type="synonym">Epeira ventricosa</name>
    <dbReference type="NCBI Taxonomy" id="182803"/>
    <lineage>
        <taxon>Eukaryota</taxon>
        <taxon>Metazoa</taxon>
        <taxon>Ecdysozoa</taxon>
        <taxon>Arthropoda</taxon>
        <taxon>Chelicerata</taxon>
        <taxon>Arachnida</taxon>
        <taxon>Araneae</taxon>
        <taxon>Araneomorphae</taxon>
        <taxon>Entelegynae</taxon>
        <taxon>Araneoidea</taxon>
        <taxon>Araneidae</taxon>
        <taxon>Araneus</taxon>
    </lineage>
</organism>
<dbReference type="AlphaFoldDB" id="A0A4Y2BB95"/>
<gene>
    <name evidence="1" type="ORF">AVEN_52418_1</name>
</gene>
<accession>A0A4Y2BB95</accession>
<comment type="caution">
    <text evidence="1">The sequence shown here is derived from an EMBL/GenBank/DDBJ whole genome shotgun (WGS) entry which is preliminary data.</text>
</comment>
<dbReference type="OrthoDB" id="6432042at2759"/>
<protein>
    <submittedName>
        <fullName evidence="1">Uncharacterized protein</fullName>
    </submittedName>
</protein>
<keyword evidence="2" id="KW-1185">Reference proteome</keyword>
<reference evidence="1 2" key="1">
    <citation type="journal article" date="2019" name="Sci. Rep.">
        <title>Orb-weaving spider Araneus ventricosus genome elucidates the spidroin gene catalogue.</title>
        <authorList>
            <person name="Kono N."/>
            <person name="Nakamura H."/>
            <person name="Ohtoshi R."/>
            <person name="Moran D.A.P."/>
            <person name="Shinohara A."/>
            <person name="Yoshida Y."/>
            <person name="Fujiwara M."/>
            <person name="Mori M."/>
            <person name="Tomita M."/>
            <person name="Arakawa K."/>
        </authorList>
    </citation>
    <scope>NUCLEOTIDE SEQUENCE [LARGE SCALE GENOMIC DNA]</scope>
</reference>
<evidence type="ECO:0000313" key="2">
    <source>
        <dbReference type="Proteomes" id="UP000499080"/>
    </source>
</evidence>
<name>A0A4Y2BB95_ARAVE</name>
<dbReference type="EMBL" id="BGPR01082952">
    <property type="protein sequence ID" value="GBL89328.1"/>
    <property type="molecule type" value="Genomic_DNA"/>
</dbReference>
<dbReference type="Proteomes" id="UP000499080">
    <property type="component" value="Unassembled WGS sequence"/>
</dbReference>
<proteinExistence type="predicted"/>
<sequence length="108" mass="12683">MGNLVPPLKLNLNQVESWKLWKKRFQLYMDATSLNTKPESQKVAILLHVIGEECLEIYNRFSEVSSASMKEILAKFEAYFVHQRNITYECQKLFLLLLNQIRQSCKTT</sequence>
<evidence type="ECO:0000313" key="1">
    <source>
        <dbReference type="EMBL" id="GBL89328.1"/>
    </source>
</evidence>